<protein>
    <submittedName>
        <fullName evidence="1">Uncharacterized protein</fullName>
    </submittedName>
</protein>
<proteinExistence type="predicted"/>
<comment type="caution">
    <text evidence="1">The sequence shown here is derived from an EMBL/GenBank/DDBJ whole genome shotgun (WGS) entry which is preliminary data.</text>
</comment>
<dbReference type="Proteomes" id="UP001185028">
    <property type="component" value="Unassembled WGS sequence"/>
</dbReference>
<keyword evidence="2" id="KW-1185">Reference proteome</keyword>
<sequence length="125" mass="15095">MFIIKPDMLTMFLEPLAGLAEDEVESVYYMSVPPQTEEDYRKIINERLKETFYQKEEKKRKLANLALRYYLSHPTIDFEGVFESILPPFDPPNPPRDFFFWIWEELYGGKEYRVTEEEYKMFTAK</sequence>
<evidence type="ECO:0000313" key="2">
    <source>
        <dbReference type="Proteomes" id="UP001185028"/>
    </source>
</evidence>
<gene>
    <name evidence="1" type="ORF">JOC58_004267</name>
</gene>
<name>A0ABU1J4F8_9BACL</name>
<evidence type="ECO:0000313" key="1">
    <source>
        <dbReference type="EMBL" id="MDR6246336.1"/>
    </source>
</evidence>
<accession>A0ABU1J4F8</accession>
<reference evidence="1 2" key="1">
    <citation type="submission" date="2023-07" db="EMBL/GenBank/DDBJ databases">
        <title>Genomic Encyclopedia of Type Strains, Phase IV (KMG-IV): sequencing the most valuable type-strain genomes for metagenomic binning, comparative biology and taxonomic classification.</title>
        <authorList>
            <person name="Goeker M."/>
        </authorList>
    </citation>
    <scope>NUCLEOTIDE SEQUENCE [LARGE SCALE GENOMIC DNA]</scope>
    <source>
        <strain evidence="1 2">DSM 22170</strain>
    </source>
</reference>
<dbReference type="EMBL" id="JAVDQH010000026">
    <property type="protein sequence ID" value="MDR6246336.1"/>
    <property type="molecule type" value="Genomic_DNA"/>
</dbReference>
<organism evidence="1 2">
    <name type="scientific">Paenibacillus hunanensis</name>
    <dbReference type="NCBI Taxonomy" id="539262"/>
    <lineage>
        <taxon>Bacteria</taxon>
        <taxon>Bacillati</taxon>
        <taxon>Bacillota</taxon>
        <taxon>Bacilli</taxon>
        <taxon>Bacillales</taxon>
        <taxon>Paenibacillaceae</taxon>
        <taxon>Paenibacillus</taxon>
    </lineage>
</organism>
<dbReference type="RefSeq" id="WP_188778207.1">
    <property type="nucleotide sequence ID" value="NZ_BMMB01000015.1"/>
</dbReference>